<sequence>MVTAGPRTLVPLELLAIRATPTVMITSTSSVTRAVLVVMLSNPLADPKGVQQAPIAGTGPHPQPKLYEDLLLMSCGESTARECGSEEKILRSVSEAQTLCRDPLCLDTDREDSQTSSELKETALEIDPRQNSTYLQAGTEQVSMGKARGWDQPSAFPPAPPAGPTGDQLGALERFLVAHQTEMKRMLTGALGSLTQRLEAVERRMEQLHTQSTLHTNSLDLLHSKVNDLRRDGSTGCSSVPITHSVVSLCTYDKGSVEPNDDSEMSTVSSPTSSGVKCTVAPERSTDMESTSSHNPLNQLNEDNTQDLTPESLSGLEETSSAQRECLQGNYSPISDFEELETDLEVVTKQELKSLENSVQSYSNKTVCQEPLYDVSKSQPPESSQPGPTFHCGKECFASSLCLCTSAQPELPSLPAEVEDNGCSGEVSSSMEVSPISLCSKTAKYESVGTLVLLTHSTRDLDENGPQCINQTFTHSLPEQLGFQLIDDKPEASSGSSLFIALPSGIQETCSKDSSTSTLLQKDEKCLAEGAVQSGRTMPKTILSVLQGISASDVELLACVKDKPTEESSFIASPEEDMKEVCTRLGEQSKDMSLQNLSRNGTMPYVKLKFPIRGKIPVLRPYSHCMLVNTLVPSINSYKTYQTSGGLLLPTDLKLTTSPKNGISKLLLQPGILSNRRTTTELLKELSDTACRLMPFITSTNIVLSQTMPGYRRTVSKLKHHRGRGGSNCGWPSMKGEVFSIPFPELDYSKPWQPLVMPGDSHNCRFSQTKALAQTPHTSTVCQLFDRGVDPHPIQHLTQLFETATRFPMSILNKGSFSGSGLSTVLAISSPASFRFWFRHRRLSCLLTSFSTSTVNKVMKQIVVETKSEPLRPLIDYTGPPGLDNDHCYARRSSQEAPPSRKRASTRKSSSQFPRQLTKIHLTSERSSAHTAQQSPSPKLDRSPTEPVQSFALIGANVKYPCRHSWGSSRESSQVGLYDSETSAQPGQRSKRVSQIRIRKTVPKPDNNLTPMGLPKPKRLKKKEFSLEEIYTNKNYKSPTPNRSLETIFEEPKEKNGTLVCIGQQKRKRVLDFPDFTLPRKRKAKANPSFVRMKGPRGRARRGKNEDADLDIMLIERLSELEDFFSRQGLDD</sequence>
<evidence type="ECO:0000256" key="1">
    <source>
        <dbReference type="ARBA" id="ARBA00022553"/>
    </source>
</evidence>
<dbReference type="PANTHER" id="PTHR14522">
    <property type="entry name" value="EMO2-RELATED"/>
    <property type="match status" value="1"/>
</dbReference>
<feature type="region of interest" description="Disordered" evidence="2">
    <location>
        <begin position="257"/>
        <end position="322"/>
    </location>
</feature>
<reference evidence="4" key="3">
    <citation type="submission" date="2025-08" db="UniProtKB">
        <authorList>
            <consortium name="Ensembl"/>
        </authorList>
    </citation>
    <scope>IDENTIFICATION</scope>
</reference>
<dbReference type="InParanoid" id="A0A3B1ITG6"/>
<dbReference type="Ensembl" id="ENSAMXT00000030943.1">
    <property type="protein sequence ID" value="ENSAMXP00000032830.1"/>
    <property type="gene ID" value="ENSAMXG00000036106.1"/>
</dbReference>
<dbReference type="Pfam" id="PF15386">
    <property type="entry name" value="Tantalus"/>
    <property type="match status" value="1"/>
</dbReference>
<feature type="region of interest" description="Disordered" evidence="2">
    <location>
        <begin position="107"/>
        <end position="167"/>
    </location>
</feature>
<reference evidence="5" key="2">
    <citation type="journal article" date="2014" name="Nat. Commun.">
        <title>The cavefish genome reveals candidate genes for eye loss.</title>
        <authorList>
            <person name="McGaugh S.E."/>
            <person name="Gross J.B."/>
            <person name="Aken B."/>
            <person name="Blin M."/>
            <person name="Borowsky R."/>
            <person name="Chalopin D."/>
            <person name="Hinaux H."/>
            <person name="Jeffery W.R."/>
            <person name="Keene A."/>
            <person name="Ma L."/>
            <person name="Minx P."/>
            <person name="Murphy D."/>
            <person name="O'Quin K.E."/>
            <person name="Retaux S."/>
            <person name="Rohner N."/>
            <person name="Searle S.M."/>
            <person name="Stahl B.A."/>
            <person name="Tabin C."/>
            <person name="Volff J.N."/>
            <person name="Yoshizawa M."/>
            <person name="Warren W.C."/>
        </authorList>
    </citation>
    <scope>NUCLEOTIDE SEQUENCE [LARGE SCALE GENOMIC DNA]</scope>
    <source>
        <strain evidence="5">female</strain>
    </source>
</reference>
<name>A0A3B1ITG6_ASTMX</name>
<accession>A0A3B1ITG6</accession>
<feature type="compositionally biased region" description="Polar residues" evidence="2">
    <location>
        <begin position="288"/>
        <end position="322"/>
    </location>
</feature>
<feature type="domain" description="Tantalus-like" evidence="3">
    <location>
        <begin position="1009"/>
        <end position="1066"/>
    </location>
</feature>
<dbReference type="STRING" id="7994.ENSAMXP00000032830"/>
<keyword evidence="1" id="KW-0597">Phosphoprotein</keyword>
<feature type="compositionally biased region" description="Polar residues" evidence="2">
    <location>
        <begin position="969"/>
        <end position="988"/>
    </location>
</feature>
<dbReference type="Proteomes" id="UP000018467">
    <property type="component" value="Unassembled WGS sequence"/>
</dbReference>
<evidence type="ECO:0000256" key="2">
    <source>
        <dbReference type="SAM" id="MobiDB-lite"/>
    </source>
</evidence>
<evidence type="ECO:0000259" key="3">
    <source>
        <dbReference type="Pfam" id="PF15386"/>
    </source>
</evidence>
<feature type="compositionally biased region" description="Low complexity" evidence="2">
    <location>
        <begin position="265"/>
        <end position="274"/>
    </location>
</feature>
<feature type="region of interest" description="Disordered" evidence="2">
    <location>
        <begin position="873"/>
        <end position="946"/>
    </location>
</feature>
<reference evidence="5" key="1">
    <citation type="submission" date="2013-03" db="EMBL/GenBank/DDBJ databases">
        <authorList>
            <person name="Jeffery W."/>
            <person name="Warren W."/>
            <person name="Wilson R.K."/>
        </authorList>
    </citation>
    <scope>NUCLEOTIDE SEQUENCE</scope>
    <source>
        <strain evidence="5">female</strain>
    </source>
</reference>
<evidence type="ECO:0000313" key="4">
    <source>
        <dbReference type="Ensembl" id="ENSAMXP00000032830.1"/>
    </source>
</evidence>
<evidence type="ECO:0000313" key="5">
    <source>
        <dbReference type="Proteomes" id="UP000018467"/>
    </source>
</evidence>
<dbReference type="InterPro" id="IPR028149">
    <property type="entry name" value="Tantalus-like"/>
</dbReference>
<keyword evidence="5" id="KW-1185">Reference proteome</keyword>
<feature type="compositionally biased region" description="Basic and acidic residues" evidence="2">
    <location>
        <begin position="107"/>
        <end position="128"/>
    </location>
</feature>
<feature type="compositionally biased region" description="Polar residues" evidence="2">
    <location>
        <begin position="129"/>
        <end position="142"/>
    </location>
</feature>
<proteinExistence type="predicted"/>
<dbReference type="AlphaFoldDB" id="A0A3B1ITG6"/>
<dbReference type="Bgee" id="ENSAMXG00000036106">
    <property type="expression patterns" value="Expressed in brain and 14 other cell types or tissues"/>
</dbReference>
<reference evidence="4" key="4">
    <citation type="submission" date="2025-09" db="UniProtKB">
        <authorList>
            <consortium name="Ensembl"/>
        </authorList>
    </citation>
    <scope>IDENTIFICATION</scope>
</reference>
<feature type="region of interest" description="Disordered" evidence="2">
    <location>
        <begin position="969"/>
        <end position="996"/>
    </location>
</feature>
<dbReference type="InterPro" id="IPR026320">
    <property type="entry name" value="PRR14"/>
</dbReference>
<organism evidence="4 5">
    <name type="scientific">Astyanax mexicanus</name>
    <name type="common">Blind cave fish</name>
    <name type="synonym">Astyanax fasciatus mexicanus</name>
    <dbReference type="NCBI Taxonomy" id="7994"/>
    <lineage>
        <taxon>Eukaryota</taxon>
        <taxon>Metazoa</taxon>
        <taxon>Chordata</taxon>
        <taxon>Craniata</taxon>
        <taxon>Vertebrata</taxon>
        <taxon>Euteleostomi</taxon>
        <taxon>Actinopterygii</taxon>
        <taxon>Neopterygii</taxon>
        <taxon>Teleostei</taxon>
        <taxon>Ostariophysi</taxon>
        <taxon>Characiformes</taxon>
        <taxon>Characoidei</taxon>
        <taxon>Acestrorhamphidae</taxon>
        <taxon>Acestrorhamphinae</taxon>
        <taxon>Astyanax</taxon>
    </lineage>
</organism>
<protein>
    <submittedName>
        <fullName evidence="4">Uncharacterized LOC111191816</fullName>
    </submittedName>
</protein>
<dbReference type="GeneTree" id="ENSGT00520000055626"/>
<dbReference type="PANTHER" id="PTHR14522:SF2">
    <property type="entry name" value="PROLINE-RICH PROTEIN 14"/>
    <property type="match status" value="1"/>
</dbReference>